<dbReference type="EMBL" id="MRCG01000020">
    <property type="protein sequence ID" value="OKH44819.1"/>
    <property type="molecule type" value="Genomic_DNA"/>
</dbReference>
<reference evidence="2 3" key="1">
    <citation type="submission" date="2016-11" db="EMBL/GenBank/DDBJ databases">
        <title>Draft Genome Sequences of Nine Cyanobacterial Strains from Diverse Habitats.</title>
        <authorList>
            <person name="Zhu T."/>
            <person name="Hou S."/>
            <person name="Lu X."/>
            <person name="Hess W.R."/>
        </authorList>
    </citation>
    <scope>NUCLEOTIDE SEQUENCE [LARGE SCALE GENOMIC DNA]</scope>
    <source>
        <strain evidence="2 3">NIES-30</strain>
    </source>
</reference>
<organism evidence="2 3">
    <name type="scientific">Phormidium tenue NIES-30</name>
    <dbReference type="NCBI Taxonomy" id="549789"/>
    <lineage>
        <taxon>Bacteria</taxon>
        <taxon>Bacillati</taxon>
        <taxon>Cyanobacteriota</taxon>
        <taxon>Cyanophyceae</taxon>
        <taxon>Oscillatoriophycideae</taxon>
        <taxon>Oscillatoriales</taxon>
        <taxon>Oscillatoriaceae</taxon>
        <taxon>Phormidium</taxon>
    </lineage>
</organism>
<dbReference type="Pfam" id="PF15738">
    <property type="entry name" value="YafQ_toxin"/>
    <property type="match status" value="1"/>
</dbReference>
<dbReference type="SUPFAM" id="SSF143011">
    <property type="entry name" value="RelE-like"/>
    <property type="match status" value="1"/>
</dbReference>
<sequence>MRRLAWTPRSQRAFKRLVKRNPQLKQTIRQTLELLVRDPFEPSLRTHKLSGSLEDVWSCSIDYKLRILFEFVDDPEMHEQAILLLNLGSHDEVY</sequence>
<dbReference type="Proteomes" id="UP000185557">
    <property type="component" value="Unassembled WGS sequence"/>
</dbReference>
<keyword evidence="3" id="KW-1185">Reference proteome</keyword>
<dbReference type="OrthoDB" id="462654at2"/>
<gene>
    <name evidence="2" type="ORF">NIES30_21545</name>
</gene>
<name>A0A1U7IZW7_9CYAN</name>
<dbReference type="InterPro" id="IPR007712">
    <property type="entry name" value="RelE/ParE_toxin"/>
</dbReference>
<proteinExistence type="predicted"/>
<dbReference type="InterPro" id="IPR004386">
    <property type="entry name" value="Toxin_YafQ-like"/>
</dbReference>
<dbReference type="STRING" id="549789.NIES30_21545"/>
<protein>
    <submittedName>
        <fullName evidence="2">Plasmid stabilization protein</fullName>
    </submittedName>
</protein>
<evidence type="ECO:0000313" key="2">
    <source>
        <dbReference type="EMBL" id="OKH44819.1"/>
    </source>
</evidence>
<dbReference type="Gene3D" id="3.30.2310.20">
    <property type="entry name" value="RelE-like"/>
    <property type="match status" value="1"/>
</dbReference>
<dbReference type="AlphaFoldDB" id="A0A1U7IZW7"/>
<comment type="caution">
    <text evidence="2">The sequence shown here is derived from an EMBL/GenBank/DDBJ whole genome shotgun (WGS) entry which is preliminary data.</text>
</comment>
<dbReference type="InterPro" id="IPR035093">
    <property type="entry name" value="RelE/ParE_toxin_dom_sf"/>
</dbReference>
<keyword evidence="1" id="KW-1277">Toxin-antitoxin system</keyword>
<evidence type="ECO:0000256" key="1">
    <source>
        <dbReference type="ARBA" id="ARBA00022649"/>
    </source>
</evidence>
<evidence type="ECO:0000313" key="3">
    <source>
        <dbReference type="Proteomes" id="UP000185557"/>
    </source>
</evidence>
<accession>A0A1U7IZW7</accession>
<dbReference type="RefSeq" id="WP_073610520.1">
    <property type="nucleotide sequence ID" value="NZ_MRCG01000020.1"/>
</dbReference>
<dbReference type="NCBIfam" id="TIGR02385">
    <property type="entry name" value="RelE_StbE"/>
    <property type="match status" value="1"/>
</dbReference>